<proteinExistence type="predicted"/>
<organism evidence="1 2">
    <name type="scientific">Cylindrodendrum hubeiense</name>
    <dbReference type="NCBI Taxonomy" id="595255"/>
    <lineage>
        <taxon>Eukaryota</taxon>
        <taxon>Fungi</taxon>
        <taxon>Dikarya</taxon>
        <taxon>Ascomycota</taxon>
        <taxon>Pezizomycotina</taxon>
        <taxon>Sordariomycetes</taxon>
        <taxon>Hypocreomycetidae</taxon>
        <taxon>Hypocreales</taxon>
        <taxon>Nectriaceae</taxon>
        <taxon>Cylindrodendrum</taxon>
    </lineage>
</organism>
<dbReference type="InterPro" id="IPR039634">
    <property type="entry name" value="Bul1-like"/>
</dbReference>
<sequence length="438" mass="48757">MMDSKLGFLKPSPPIDLQIDIDHHYSSKTYNCGSAVTGNLLFTPRKDTPFESIRVSLLGTATVTRDDIEFAKTTTHHFLRTDMPVPASAYPESKIFQAGHAYSIPFHFIIPYHLTVNACTHKVDSHDVRNAHSRLPPSMDDCERQHTGPRTTVIEYGIYTAIDVQCGGRNKEPKLIGKKHVINVLPYFPEDPPLNIPQMSLEYAVEKTKRIRKNIFSSPDGRITAVALQPKAISIGPDGYGSSESAILIDLAFEPRSPDIQPVSVSSISASLHMQTWSRQAPSIAFPNLGLLRDAYTDYITLYSRKEIQASWMSSPKETRADGESSSTISYSSSIRVPFKLPASKKVFLPTFHTCLVSRTYKIQLCLAIGNTKLRFMVPLQVSMENGKPYLNGYGEDCSLGSATASMDMSRRESYLVQELWPLVSRGSENDVLPGYLD</sequence>
<evidence type="ECO:0000313" key="2">
    <source>
        <dbReference type="Proteomes" id="UP000722485"/>
    </source>
</evidence>
<protein>
    <recommendedName>
        <fullName evidence="3">Arrestin-like N-terminal domain-containing protein</fullName>
    </recommendedName>
</protein>
<dbReference type="EMBL" id="JAANBB010000008">
    <property type="protein sequence ID" value="KAF7556980.1"/>
    <property type="molecule type" value="Genomic_DNA"/>
</dbReference>
<dbReference type="PANTHER" id="PTHR31904:SF1">
    <property type="entry name" value="BYPASS OF STOP CODON PROTEIN 5-RELATED"/>
    <property type="match status" value="1"/>
</dbReference>
<dbReference type="SUPFAM" id="SSF81296">
    <property type="entry name" value="E set domains"/>
    <property type="match status" value="1"/>
</dbReference>
<evidence type="ECO:0008006" key="3">
    <source>
        <dbReference type="Google" id="ProtNLM"/>
    </source>
</evidence>
<keyword evidence="2" id="KW-1185">Reference proteome</keyword>
<reference evidence="1" key="1">
    <citation type="submission" date="2020-03" db="EMBL/GenBank/DDBJ databases">
        <title>Draft Genome Sequence of Cylindrodendrum hubeiense.</title>
        <authorList>
            <person name="Buettner E."/>
            <person name="Kellner H."/>
        </authorList>
    </citation>
    <scope>NUCLEOTIDE SEQUENCE</scope>
    <source>
        <strain evidence="1">IHI 201604</strain>
    </source>
</reference>
<accession>A0A9P5HFM9</accession>
<dbReference type="OrthoDB" id="2283785at2759"/>
<name>A0A9P5HFM9_9HYPO</name>
<gene>
    <name evidence="1" type="ORF">G7Z17_g1043</name>
</gene>
<comment type="caution">
    <text evidence="1">The sequence shown here is derived from an EMBL/GenBank/DDBJ whole genome shotgun (WGS) entry which is preliminary data.</text>
</comment>
<dbReference type="InterPro" id="IPR014756">
    <property type="entry name" value="Ig_E-set"/>
</dbReference>
<dbReference type="AlphaFoldDB" id="A0A9P5HFM9"/>
<evidence type="ECO:0000313" key="1">
    <source>
        <dbReference type="EMBL" id="KAF7556980.1"/>
    </source>
</evidence>
<dbReference type="PANTHER" id="PTHR31904">
    <property type="entry name" value="BYPASS OF STOP CODON PROTEIN 5-RELATED"/>
    <property type="match status" value="1"/>
</dbReference>
<dbReference type="Gene3D" id="2.60.40.640">
    <property type="match status" value="1"/>
</dbReference>
<dbReference type="Proteomes" id="UP000722485">
    <property type="component" value="Unassembled WGS sequence"/>
</dbReference>
<dbReference type="InterPro" id="IPR014752">
    <property type="entry name" value="Arrestin-like_C"/>
</dbReference>